<dbReference type="RefSeq" id="XP_002946239.1">
    <property type="nucleotide sequence ID" value="XM_002946193.1"/>
</dbReference>
<accession>D8TIF9</accession>
<reference evidence="5 6" key="1">
    <citation type="journal article" date="2010" name="Science">
        <title>Genomic analysis of organismal complexity in the multicellular green alga Volvox carteri.</title>
        <authorList>
            <person name="Prochnik S.E."/>
            <person name="Umen J."/>
            <person name="Nedelcu A.M."/>
            <person name="Hallmann A."/>
            <person name="Miller S.M."/>
            <person name="Nishii I."/>
            <person name="Ferris P."/>
            <person name="Kuo A."/>
            <person name="Mitros T."/>
            <person name="Fritz-Laylin L.K."/>
            <person name="Hellsten U."/>
            <person name="Chapman J."/>
            <person name="Simakov O."/>
            <person name="Rensing S.A."/>
            <person name="Terry A."/>
            <person name="Pangilinan J."/>
            <person name="Kapitonov V."/>
            <person name="Jurka J."/>
            <person name="Salamov A."/>
            <person name="Shapiro H."/>
            <person name="Schmutz J."/>
            <person name="Grimwood J."/>
            <person name="Lindquist E."/>
            <person name="Lucas S."/>
            <person name="Grigoriev I.V."/>
            <person name="Schmitt R."/>
            <person name="Kirk D."/>
            <person name="Rokhsar D.S."/>
        </authorList>
    </citation>
    <scope>NUCLEOTIDE SEQUENCE [LARGE SCALE GENOMIC DNA]</scope>
    <source>
        <strain evidence="6">f. Nagariensis / Eve</strain>
    </source>
</reference>
<keyword evidence="6" id="KW-1185">Reference proteome</keyword>
<proteinExistence type="predicted"/>
<keyword evidence="3" id="KW-0238">DNA-binding</keyword>
<dbReference type="AlphaFoldDB" id="D8TIF9"/>
<evidence type="ECO:0000256" key="3">
    <source>
        <dbReference type="ARBA" id="ARBA00023125"/>
    </source>
</evidence>
<evidence type="ECO:0000256" key="4">
    <source>
        <dbReference type="ARBA" id="ARBA00023242"/>
    </source>
</evidence>
<evidence type="ECO:0000313" key="6">
    <source>
        <dbReference type="Proteomes" id="UP000001058"/>
    </source>
</evidence>
<keyword evidence="4" id="KW-0539">Nucleus</keyword>
<evidence type="ECO:0000256" key="2">
    <source>
        <dbReference type="ARBA" id="ARBA00022454"/>
    </source>
</evidence>
<evidence type="ECO:0000313" key="5">
    <source>
        <dbReference type="EMBL" id="EFJ53234.1"/>
    </source>
</evidence>
<gene>
    <name evidence="5" type="ORF">VOLCADRAFT_86314</name>
</gene>
<name>D8TIF9_VOLCA</name>
<dbReference type="PANTHER" id="PTHR46267:SF15">
    <property type="entry name" value="WINGED HELIX-TURN-HELIX TRANSCRIPTION REPRESSOR DNA-BINDING PROTEIN-RELATED"/>
    <property type="match status" value="1"/>
</dbReference>
<evidence type="ECO:0000256" key="1">
    <source>
        <dbReference type="ARBA" id="ARBA00004123"/>
    </source>
</evidence>
<dbReference type="InterPro" id="IPR044597">
    <property type="entry name" value="SMH1-6"/>
</dbReference>
<dbReference type="Gene3D" id="1.10.246.220">
    <property type="match status" value="1"/>
</dbReference>
<dbReference type="InterPro" id="IPR009057">
    <property type="entry name" value="Homeodomain-like_sf"/>
</dbReference>
<dbReference type="GO" id="GO:0003691">
    <property type="term" value="F:double-stranded telomeric DNA binding"/>
    <property type="evidence" value="ECO:0007669"/>
    <property type="project" value="InterPro"/>
</dbReference>
<sequence length="316" mass="34849">MDADHELTGGLALPRLCLVSFAKRAICRQICPGMYPSFIRLSWPDTGEVLEDKDAGAPARAETQASCQRTLASYDVGHQSVLQLDIVVGRLHAVTALRICAIVEPYTSYELLAVPECRGLHEGNTFEAIDYRDLATVGTTTPTAAVAATEKRESPTGRGRQLVAQRALRVIGANAQQTRNAPRHQTAQARRAWTREEELQGNDPSCWRLKELQGNLCALVASQVVLFNGRCLEPGMQTVALLKGMKKYNGTAWKAILDDPEFAETLSRRTGVNLKDRWVNLEKAADRNFQNMKMKVAEDAELHDLVQQILAGLGKI</sequence>
<comment type="subcellular location">
    <subcellularLocation>
        <location evidence="1">Nucleus</location>
    </subcellularLocation>
</comment>
<dbReference type="InParanoid" id="D8TIF9"/>
<organism evidence="6">
    <name type="scientific">Volvox carteri f. nagariensis</name>
    <dbReference type="NCBI Taxonomy" id="3068"/>
    <lineage>
        <taxon>Eukaryota</taxon>
        <taxon>Viridiplantae</taxon>
        <taxon>Chlorophyta</taxon>
        <taxon>core chlorophytes</taxon>
        <taxon>Chlorophyceae</taxon>
        <taxon>CS clade</taxon>
        <taxon>Chlamydomonadales</taxon>
        <taxon>Volvocaceae</taxon>
        <taxon>Volvox</taxon>
    </lineage>
</organism>
<dbReference type="EMBL" id="GL378323">
    <property type="protein sequence ID" value="EFJ53234.1"/>
    <property type="molecule type" value="Genomic_DNA"/>
</dbReference>
<dbReference type="KEGG" id="vcn:VOLCADRAFT_86314"/>
<dbReference type="Proteomes" id="UP000001058">
    <property type="component" value="Unassembled WGS sequence"/>
</dbReference>
<keyword evidence="2" id="KW-0158">Chromosome</keyword>
<dbReference type="GeneID" id="9621873"/>
<evidence type="ECO:0008006" key="7">
    <source>
        <dbReference type="Google" id="ProtNLM"/>
    </source>
</evidence>
<dbReference type="OrthoDB" id="608866at2759"/>
<dbReference type="GO" id="GO:0005634">
    <property type="term" value="C:nucleus"/>
    <property type="evidence" value="ECO:0007669"/>
    <property type="project" value="UniProtKB-SubCell"/>
</dbReference>
<dbReference type="CDD" id="cd11660">
    <property type="entry name" value="SANT_TRF"/>
    <property type="match status" value="1"/>
</dbReference>
<dbReference type="PANTHER" id="PTHR46267">
    <property type="entry name" value="SINGLE MYB HISTONE 4"/>
    <property type="match status" value="1"/>
</dbReference>
<dbReference type="SUPFAM" id="SSF46689">
    <property type="entry name" value="Homeodomain-like"/>
    <property type="match status" value="1"/>
</dbReference>
<protein>
    <recommendedName>
        <fullName evidence="7">Myb-like domain-containing protein</fullName>
    </recommendedName>
</protein>